<dbReference type="OrthoDB" id="6133115at2759"/>
<gene>
    <name evidence="1" type="ORF">BKA55DRAFT_535284</name>
</gene>
<dbReference type="RefSeq" id="XP_046054085.1">
    <property type="nucleotide sequence ID" value="XM_046189688.1"/>
</dbReference>
<organism evidence="1 2">
    <name type="scientific">Fusarium redolens</name>
    <dbReference type="NCBI Taxonomy" id="48865"/>
    <lineage>
        <taxon>Eukaryota</taxon>
        <taxon>Fungi</taxon>
        <taxon>Dikarya</taxon>
        <taxon>Ascomycota</taxon>
        <taxon>Pezizomycotina</taxon>
        <taxon>Sordariomycetes</taxon>
        <taxon>Hypocreomycetidae</taxon>
        <taxon>Hypocreales</taxon>
        <taxon>Nectriaceae</taxon>
        <taxon>Fusarium</taxon>
        <taxon>Fusarium redolens species complex</taxon>
    </lineage>
</organism>
<reference evidence="1" key="1">
    <citation type="journal article" date="2021" name="Nat. Commun.">
        <title>Genetic determinants of endophytism in the Arabidopsis root mycobiome.</title>
        <authorList>
            <person name="Mesny F."/>
            <person name="Miyauchi S."/>
            <person name="Thiergart T."/>
            <person name="Pickel B."/>
            <person name="Atanasova L."/>
            <person name="Karlsson M."/>
            <person name="Huettel B."/>
            <person name="Barry K.W."/>
            <person name="Haridas S."/>
            <person name="Chen C."/>
            <person name="Bauer D."/>
            <person name="Andreopoulos W."/>
            <person name="Pangilinan J."/>
            <person name="LaButti K."/>
            <person name="Riley R."/>
            <person name="Lipzen A."/>
            <person name="Clum A."/>
            <person name="Drula E."/>
            <person name="Henrissat B."/>
            <person name="Kohler A."/>
            <person name="Grigoriev I.V."/>
            <person name="Martin F.M."/>
            <person name="Hacquard S."/>
        </authorList>
    </citation>
    <scope>NUCLEOTIDE SEQUENCE</scope>
    <source>
        <strain evidence="1">MPI-CAGE-AT-0023</strain>
    </source>
</reference>
<dbReference type="Proteomes" id="UP000720189">
    <property type="component" value="Unassembled WGS sequence"/>
</dbReference>
<dbReference type="EMBL" id="JAGMUX010000003">
    <property type="protein sequence ID" value="KAH7265350.1"/>
    <property type="molecule type" value="Genomic_DNA"/>
</dbReference>
<dbReference type="AlphaFoldDB" id="A0A9P9KNF7"/>
<sequence>MALHQDILPIPSPSMLYHGGQYQNSASSMHPEPECQAAIKKSNSAGGTTESPWFLCSAFRSQKVPGTRCPTCALAGKEVWIYPRVKFRLPLSWFKTCPKAQCQDVVEHFPPAANHRTVDLKCQLNMT</sequence>
<protein>
    <submittedName>
        <fullName evidence="1">Uncharacterized protein</fullName>
    </submittedName>
</protein>
<evidence type="ECO:0000313" key="1">
    <source>
        <dbReference type="EMBL" id="KAH7265350.1"/>
    </source>
</evidence>
<proteinExistence type="predicted"/>
<evidence type="ECO:0000313" key="2">
    <source>
        <dbReference type="Proteomes" id="UP000720189"/>
    </source>
</evidence>
<dbReference type="GeneID" id="70219642"/>
<accession>A0A9P9KNF7</accession>
<comment type="caution">
    <text evidence="1">The sequence shown here is derived from an EMBL/GenBank/DDBJ whole genome shotgun (WGS) entry which is preliminary data.</text>
</comment>
<name>A0A9P9KNF7_FUSRE</name>
<keyword evidence="2" id="KW-1185">Reference proteome</keyword>